<proteinExistence type="predicted"/>
<protein>
    <submittedName>
        <fullName evidence="3">DUF58 domain-containing protein</fullName>
    </submittedName>
</protein>
<dbReference type="EMBL" id="RBZO01000026">
    <property type="protein sequence ID" value="RKQ13803.1"/>
    <property type="molecule type" value="Genomic_DNA"/>
</dbReference>
<dbReference type="InterPro" id="IPR002881">
    <property type="entry name" value="DUF58"/>
</dbReference>
<feature type="domain" description="DUF58" evidence="2">
    <location>
        <begin position="220"/>
        <end position="383"/>
    </location>
</feature>
<keyword evidence="1" id="KW-0472">Membrane</keyword>
<dbReference type="Pfam" id="PF01882">
    <property type="entry name" value="DUF58"/>
    <property type="match status" value="1"/>
</dbReference>
<reference evidence="3 4" key="1">
    <citation type="journal article" date="2015" name="Antonie Van Leeuwenhoek">
        <title>Oceanobacillus bengalensis sp. nov., a bacterium isolated from seawater of the Bay of Bengal.</title>
        <authorList>
            <person name="Yongchang O."/>
            <person name="Xiang W."/>
            <person name="Wang G."/>
        </authorList>
    </citation>
    <scope>NUCLEOTIDE SEQUENCE [LARGE SCALE GENOMIC DNA]</scope>
    <source>
        <strain evidence="3 4">MCCC 1K00260</strain>
    </source>
</reference>
<evidence type="ECO:0000313" key="4">
    <source>
        <dbReference type="Proteomes" id="UP000281813"/>
    </source>
</evidence>
<gene>
    <name evidence="3" type="ORF">D8M05_14955</name>
</gene>
<sequence length="423" mass="48577">MKDKLKFTLNIAFVLLLIAVLFSYAMFQGGFVSWFLFYSLLPIIFYQFGLLLYPMKKWKVTRKLSRQVIAAGDGVTVSIDMKRKVAFPVYYCIVEEVFPETLRKMDSKQEKYYYMDRPDKLLTDRNIKKVVFPYFKKNIRLEYTIGQVPRGEHQLTAVRVRIGDVFGLVKKEHIFNVEDKLTANPTEVPLRLYEKNRSFDQGSRATSPMEVTNTNIAVGVREYEPGDKFSWIDWKQTARKNTIMTKEFEQEKGINVSLVLDHCNYSSLNFLAFEATVEITLSLMTTFRKKLTEISLLTIGGDRNSAFFPTCQDVAMYTIAKRHLTGLNASGNGSFSNDLKEQMMRLGHGDIVVVITTHLDEQFKQTILQLNKRIKSLGVILVQSKSFIAHHEQAVIKELHSSGMAVDVLTEEQLVKKPIEVSL</sequence>
<comment type="caution">
    <text evidence="3">The sequence shown here is derived from an EMBL/GenBank/DDBJ whole genome shotgun (WGS) entry which is preliminary data.</text>
</comment>
<keyword evidence="4" id="KW-1185">Reference proteome</keyword>
<dbReference type="Proteomes" id="UP000281813">
    <property type="component" value="Unassembled WGS sequence"/>
</dbReference>
<dbReference type="PANTHER" id="PTHR34351">
    <property type="entry name" value="SLR1927 PROTEIN-RELATED"/>
    <property type="match status" value="1"/>
</dbReference>
<keyword evidence="1" id="KW-1133">Transmembrane helix</keyword>
<organism evidence="3 4">
    <name type="scientific">Oceanobacillus bengalensis</name>
    <dbReference type="NCBI Taxonomy" id="1435466"/>
    <lineage>
        <taxon>Bacteria</taxon>
        <taxon>Bacillati</taxon>
        <taxon>Bacillota</taxon>
        <taxon>Bacilli</taxon>
        <taxon>Bacillales</taxon>
        <taxon>Bacillaceae</taxon>
        <taxon>Oceanobacillus</taxon>
    </lineage>
</organism>
<evidence type="ECO:0000256" key="1">
    <source>
        <dbReference type="SAM" id="Phobius"/>
    </source>
</evidence>
<dbReference type="RefSeq" id="WP_121133197.1">
    <property type="nucleotide sequence ID" value="NZ_JBHUFK010000017.1"/>
</dbReference>
<name>A0A494YUH3_9BACI</name>
<dbReference type="OrthoDB" id="140416at2"/>
<keyword evidence="1" id="KW-0812">Transmembrane</keyword>
<feature type="transmembrane region" description="Helical" evidence="1">
    <location>
        <begin position="7"/>
        <end position="27"/>
    </location>
</feature>
<feature type="transmembrane region" description="Helical" evidence="1">
    <location>
        <begin position="33"/>
        <end position="53"/>
    </location>
</feature>
<evidence type="ECO:0000313" key="3">
    <source>
        <dbReference type="EMBL" id="RKQ13803.1"/>
    </source>
</evidence>
<dbReference type="AlphaFoldDB" id="A0A494YUH3"/>
<accession>A0A494YUH3</accession>
<evidence type="ECO:0000259" key="2">
    <source>
        <dbReference type="Pfam" id="PF01882"/>
    </source>
</evidence>
<dbReference type="PANTHER" id="PTHR34351:SF2">
    <property type="entry name" value="DUF58 DOMAIN-CONTAINING PROTEIN"/>
    <property type="match status" value="1"/>
</dbReference>